<dbReference type="Proteomes" id="UP000654395">
    <property type="component" value="Unassembled WGS sequence"/>
</dbReference>
<dbReference type="InterPro" id="IPR026983">
    <property type="entry name" value="DHC"/>
</dbReference>
<gene>
    <name evidence="1" type="primary">Dnah5_7</name>
    <name evidence="1" type="ORF">UROIND_R15059</name>
</gene>
<evidence type="ECO:0000313" key="1">
    <source>
        <dbReference type="EMBL" id="NXX80631.1"/>
    </source>
</evidence>
<feature type="non-terminal residue" evidence="1">
    <location>
        <position position="283"/>
    </location>
</feature>
<name>A0A852KNB9_UROIN</name>
<dbReference type="GO" id="GO:0045505">
    <property type="term" value="F:dynein intermediate chain binding"/>
    <property type="evidence" value="ECO:0007669"/>
    <property type="project" value="InterPro"/>
</dbReference>
<evidence type="ECO:0000313" key="2">
    <source>
        <dbReference type="Proteomes" id="UP000654395"/>
    </source>
</evidence>
<proteinExistence type="predicted"/>
<sequence length="283" mass="31489">GTESKHRRLGGDLKTRSIELGSAAAGSPLTSVLPASTTGKKSIVLSGETRKELAKQAKVTKEERRAQIDERHKYLISRLANGIGLSEQQVEEAIVSDDKFQLIEQFFAPSGLKKMLFFYQDVLQEKSNASLRSDGSMDSLLQKKLFITMGSTEGFTGTCAFFLRTSDKVITASNVSQEVNFGVFDCMNGNILQGLEFFLSQVMVPALKSQQNWGAVKEGLRNSQVQDFLYSVDKFVDVLSSSRQNIEDKIQLTKVDIDIYVSNLQNPSDYITAGEKLLRQREH</sequence>
<reference evidence="1" key="1">
    <citation type="submission" date="2020-02" db="EMBL/GenBank/DDBJ databases">
        <title>Bird 10,000 Genomes (B10K) Project - Family phase.</title>
        <authorList>
            <person name="Zhang G."/>
        </authorList>
    </citation>
    <scope>NUCLEOTIDE SEQUENCE</scope>
    <source>
        <strain evidence="1">B10K-DU-030-59</strain>
    </source>
</reference>
<dbReference type="GO" id="GO:0005858">
    <property type="term" value="C:axonemal dynein complex"/>
    <property type="evidence" value="ECO:0007669"/>
    <property type="project" value="TreeGrafter"/>
</dbReference>
<dbReference type="EMBL" id="WBNH01006635">
    <property type="protein sequence ID" value="NXX80631.1"/>
    <property type="molecule type" value="Genomic_DNA"/>
</dbReference>
<comment type="caution">
    <text evidence="1">The sequence shown here is derived from an EMBL/GenBank/DDBJ whole genome shotgun (WGS) entry which is preliminary data.</text>
</comment>
<organism evidence="1 2">
    <name type="scientific">Urocolius indicus</name>
    <name type="common">Red-faced mousebird</name>
    <name type="synonym">Colius indicus</name>
    <dbReference type="NCBI Taxonomy" id="458196"/>
    <lineage>
        <taxon>Eukaryota</taxon>
        <taxon>Metazoa</taxon>
        <taxon>Chordata</taxon>
        <taxon>Craniata</taxon>
        <taxon>Vertebrata</taxon>
        <taxon>Euteleostomi</taxon>
        <taxon>Archelosauria</taxon>
        <taxon>Archosauria</taxon>
        <taxon>Dinosauria</taxon>
        <taxon>Saurischia</taxon>
        <taxon>Theropoda</taxon>
        <taxon>Coelurosauria</taxon>
        <taxon>Aves</taxon>
        <taxon>Neognathae</taxon>
        <taxon>Neoaves</taxon>
        <taxon>Telluraves</taxon>
        <taxon>Coraciimorphae</taxon>
        <taxon>Coliiformes</taxon>
        <taxon>Coliidae</taxon>
        <taxon>Urocolius</taxon>
    </lineage>
</organism>
<feature type="non-terminal residue" evidence="1">
    <location>
        <position position="1"/>
    </location>
</feature>
<dbReference type="PANTHER" id="PTHR46532">
    <property type="entry name" value="MALE FERTILITY FACTOR KL5"/>
    <property type="match status" value="1"/>
</dbReference>
<dbReference type="GO" id="GO:0051959">
    <property type="term" value="F:dynein light intermediate chain binding"/>
    <property type="evidence" value="ECO:0007669"/>
    <property type="project" value="InterPro"/>
</dbReference>
<dbReference type="AlphaFoldDB" id="A0A852KNB9"/>
<protein>
    <submittedName>
        <fullName evidence="1">DYH5 protein</fullName>
    </submittedName>
</protein>
<keyword evidence="2" id="KW-1185">Reference proteome</keyword>
<dbReference type="PANTHER" id="PTHR46532:SF13">
    <property type="entry name" value="CYTOPLASMIC DYNEIN 1 HEAVY CHAIN 1"/>
    <property type="match status" value="1"/>
</dbReference>
<dbReference type="GO" id="GO:0007018">
    <property type="term" value="P:microtubule-based movement"/>
    <property type="evidence" value="ECO:0007669"/>
    <property type="project" value="InterPro"/>
</dbReference>
<accession>A0A852KNB9</accession>
<dbReference type="OrthoDB" id="424310at2759"/>